<organism evidence="2 3">
    <name type="scientific">Stachybotrys chartarum (strain CBS 109288 / IBT 7711)</name>
    <name type="common">Toxic black mold</name>
    <name type="synonym">Stilbospora chartarum</name>
    <dbReference type="NCBI Taxonomy" id="1280523"/>
    <lineage>
        <taxon>Eukaryota</taxon>
        <taxon>Fungi</taxon>
        <taxon>Dikarya</taxon>
        <taxon>Ascomycota</taxon>
        <taxon>Pezizomycotina</taxon>
        <taxon>Sordariomycetes</taxon>
        <taxon>Hypocreomycetidae</taxon>
        <taxon>Hypocreales</taxon>
        <taxon>Stachybotryaceae</taxon>
        <taxon>Stachybotrys</taxon>
    </lineage>
</organism>
<dbReference type="Proteomes" id="UP000028045">
    <property type="component" value="Unassembled WGS sequence"/>
</dbReference>
<dbReference type="AlphaFoldDB" id="A0A084ARI5"/>
<evidence type="ECO:0000313" key="2">
    <source>
        <dbReference type="EMBL" id="KEY67914.1"/>
    </source>
</evidence>
<protein>
    <submittedName>
        <fullName evidence="2">Uncharacterized protein</fullName>
    </submittedName>
</protein>
<feature type="region of interest" description="Disordered" evidence="1">
    <location>
        <begin position="93"/>
        <end position="139"/>
    </location>
</feature>
<feature type="compositionally biased region" description="Polar residues" evidence="1">
    <location>
        <begin position="119"/>
        <end position="128"/>
    </location>
</feature>
<keyword evidence="3" id="KW-1185">Reference proteome</keyword>
<sequence>MFLETRNEERMRGAKPKSLDTIATEATVVTQNVIRLSSYGILTDINVDIGVAQRLPHVVSVVEKAAEETVTIYCIPTPEAPWKVSVRRPNCLPSTKGHARRGWSDSRVRGRSKNELQEANKSWSTMEATSPGLGSSHRPNQQALMLSAKNDSHLNLLKMIAEQHH</sequence>
<reference evidence="2 3" key="1">
    <citation type="journal article" date="2014" name="BMC Genomics">
        <title>Comparative genome sequencing reveals chemotype-specific gene clusters in the toxigenic black mold Stachybotrys.</title>
        <authorList>
            <person name="Semeiks J."/>
            <person name="Borek D."/>
            <person name="Otwinowski Z."/>
            <person name="Grishin N.V."/>
        </authorList>
    </citation>
    <scope>NUCLEOTIDE SEQUENCE [LARGE SCALE GENOMIC DNA]</scope>
    <source>
        <strain evidence="3">CBS 109288 / IBT 7711</strain>
    </source>
</reference>
<evidence type="ECO:0000313" key="3">
    <source>
        <dbReference type="Proteomes" id="UP000028045"/>
    </source>
</evidence>
<name>A0A084ARI5_STACB</name>
<accession>A0A084ARI5</accession>
<dbReference type="EMBL" id="KL648598">
    <property type="protein sequence ID" value="KEY67914.1"/>
    <property type="molecule type" value="Genomic_DNA"/>
</dbReference>
<evidence type="ECO:0000256" key="1">
    <source>
        <dbReference type="SAM" id="MobiDB-lite"/>
    </source>
</evidence>
<proteinExistence type="predicted"/>
<feature type="compositionally biased region" description="Basic and acidic residues" evidence="1">
    <location>
        <begin position="102"/>
        <end position="118"/>
    </location>
</feature>
<gene>
    <name evidence="2" type="ORF">S7711_10547</name>
</gene>
<dbReference type="HOGENOM" id="CLU_1611877_0_0_1"/>